<organism evidence="2 3">
    <name type="scientific">Legionella cardiaca</name>
    <dbReference type="NCBI Taxonomy" id="1071983"/>
    <lineage>
        <taxon>Bacteria</taxon>
        <taxon>Pseudomonadati</taxon>
        <taxon>Pseudomonadota</taxon>
        <taxon>Gammaproteobacteria</taxon>
        <taxon>Legionellales</taxon>
        <taxon>Legionellaceae</taxon>
        <taxon>Legionella</taxon>
    </lineage>
</organism>
<accession>A0ABY8ATR4</accession>
<dbReference type="Proteomes" id="UP001222087">
    <property type="component" value="Chromosome"/>
</dbReference>
<evidence type="ECO:0008006" key="4">
    <source>
        <dbReference type="Google" id="ProtNLM"/>
    </source>
</evidence>
<gene>
    <name evidence="2" type="ORF">PXX05_04600</name>
</gene>
<name>A0ABY8ATR4_9GAMM</name>
<keyword evidence="3" id="KW-1185">Reference proteome</keyword>
<evidence type="ECO:0000313" key="3">
    <source>
        <dbReference type="Proteomes" id="UP001222087"/>
    </source>
</evidence>
<protein>
    <recommendedName>
        <fullName evidence="4">Dot/Icm T4SS effector</fullName>
    </recommendedName>
</protein>
<feature type="region of interest" description="Disordered" evidence="1">
    <location>
        <begin position="439"/>
        <end position="476"/>
    </location>
</feature>
<reference evidence="2 3" key="1">
    <citation type="submission" date="2023-02" db="EMBL/GenBank/DDBJ databases">
        <title>Genome Sequence of L. cardiaca H63T.</title>
        <authorList>
            <person name="Lopez A.E."/>
            <person name="Cianciotto N.P."/>
        </authorList>
    </citation>
    <scope>NUCLEOTIDE SEQUENCE [LARGE SCALE GENOMIC DNA]</scope>
    <source>
        <strain evidence="2 3">H63</strain>
    </source>
</reference>
<dbReference type="RefSeq" id="WP_275089888.1">
    <property type="nucleotide sequence ID" value="NZ_CP119078.1"/>
</dbReference>
<proteinExistence type="predicted"/>
<evidence type="ECO:0000256" key="1">
    <source>
        <dbReference type="SAM" id="MobiDB-lite"/>
    </source>
</evidence>
<dbReference type="EMBL" id="CP119078">
    <property type="protein sequence ID" value="WED44072.1"/>
    <property type="molecule type" value="Genomic_DNA"/>
</dbReference>
<sequence>MKLSKKSYLQRKNPQPYRLNVEDYPLILPYYFAKYQINNISFVVNGSTELGQAMMARNQLELQAEFDEYKNKELVYAMQVIRDWVPPNVKMPGKYKLNQKNTRYSDFQRYYPELYKAIKDQFLDQNGRFKELTLEEKHQLNSIVKKLKCRKKLDQYQNEIVADLAERKSKVCLTKIQAVAEIKAIQRTLNPNETVAYFFTNNRRKGSAHFEVLLISRNRVIKPVHWHLHEDNILDEVHLPDMFHTDLSPFVSFEFNQASSEELHDDPIKRVQPQADLDSCGILGLLYFKELLKANAEQLNEFSLNIPLYVDADNRVKKNCLFFPSPQVLRYSQSKLYNQIIKAMLEGTQDVVSIRYKNITYKVKTLESILRYSIQSSREKADVETAKHNEELLANLPSFRQRWLEEYKNAAAKRQRMQGQPNNLYLSYKGRRIEEILHDIKTDNKKSEKRAIPSVNKEEESNKLHPRKKSKQVHPSLNEKAMCEANKTQSSGLHSCATVAKESYNPIYESLSSKPRVVFYKMMSFFKPQGQALVAYNPLYKSLNEKENDEPLHCEIS</sequence>
<evidence type="ECO:0000313" key="2">
    <source>
        <dbReference type="EMBL" id="WED44072.1"/>
    </source>
</evidence>
<feature type="compositionally biased region" description="Basic and acidic residues" evidence="1">
    <location>
        <begin position="439"/>
        <end position="463"/>
    </location>
</feature>